<accession>A0A3D2X2C6</accession>
<gene>
    <name evidence="2" type="ORF">DHW61_02520</name>
</gene>
<evidence type="ECO:0000313" key="3">
    <source>
        <dbReference type="Proteomes" id="UP000262969"/>
    </source>
</evidence>
<comment type="caution">
    <text evidence="2">The sequence shown here is derived from an EMBL/GenBank/DDBJ whole genome shotgun (WGS) entry which is preliminary data.</text>
</comment>
<sequence length="69" mass="7903">MMEANMIYQKEEKLQGKDNKRLNACDPTNNEGTAAWQNSEDNYRVDQVNKPSLDSVIDAKNWVDNGSRL</sequence>
<organism evidence="2 3">
    <name type="scientific">Lachnoclostridium phytofermentans</name>
    <dbReference type="NCBI Taxonomy" id="66219"/>
    <lineage>
        <taxon>Bacteria</taxon>
        <taxon>Bacillati</taxon>
        <taxon>Bacillota</taxon>
        <taxon>Clostridia</taxon>
        <taxon>Lachnospirales</taxon>
        <taxon>Lachnospiraceae</taxon>
    </lineage>
</organism>
<protein>
    <submittedName>
        <fullName evidence="2">DUF3787 domain-containing protein</fullName>
    </submittedName>
</protein>
<evidence type="ECO:0000313" key="2">
    <source>
        <dbReference type="EMBL" id="HCL01280.1"/>
    </source>
</evidence>
<evidence type="ECO:0000256" key="1">
    <source>
        <dbReference type="SAM" id="MobiDB-lite"/>
    </source>
</evidence>
<name>A0A3D2X2C6_9FIRM</name>
<feature type="compositionally biased region" description="Basic and acidic residues" evidence="1">
    <location>
        <begin position="9"/>
        <end position="23"/>
    </location>
</feature>
<dbReference type="Pfam" id="PF12655">
    <property type="entry name" value="CDIF630_02480-like"/>
    <property type="match status" value="1"/>
</dbReference>
<dbReference type="Proteomes" id="UP000262969">
    <property type="component" value="Unassembled WGS sequence"/>
</dbReference>
<dbReference type="InterPro" id="IPR024209">
    <property type="entry name" value="CDIF630_02480-like"/>
</dbReference>
<reference evidence="2 3" key="1">
    <citation type="journal article" date="2018" name="Nat. Biotechnol.">
        <title>A standardized bacterial taxonomy based on genome phylogeny substantially revises the tree of life.</title>
        <authorList>
            <person name="Parks D.H."/>
            <person name="Chuvochina M."/>
            <person name="Waite D.W."/>
            <person name="Rinke C."/>
            <person name="Skarshewski A."/>
            <person name="Chaumeil P.A."/>
            <person name="Hugenholtz P."/>
        </authorList>
    </citation>
    <scope>NUCLEOTIDE SEQUENCE [LARGE SCALE GENOMIC DNA]</scope>
    <source>
        <strain evidence="2">UBA11728</strain>
    </source>
</reference>
<dbReference type="EMBL" id="DPVV01000092">
    <property type="protein sequence ID" value="HCL01280.1"/>
    <property type="molecule type" value="Genomic_DNA"/>
</dbReference>
<feature type="compositionally biased region" description="Polar residues" evidence="1">
    <location>
        <begin position="26"/>
        <end position="40"/>
    </location>
</feature>
<dbReference type="AlphaFoldDB" id="A0A3D2X2C6"/>
<proteinExistence type="predicted"/>
<feature type="region of interest" description="Disordered" evidence="1">
    <location>
        <begin position="1"/>
        <end position="43"/>
    </location>
</feature>